<name>A0A2T0LBU8_9BACL</name>
<dbReference type="NCBIfam" id="TIGR00172">
    <property type="entry name" value="maf"/>
    <property type="match status" value="1"/>
</dbReference>
<evidence type="ECO:0000313" key="5">
    <source>
        <dbReference type="Proteomes" id="UP000237797"/>
    </source>
</evidence>
<dbReference type="PIRSF" id="PIRSF006305">
    <property type="entry name" value="Maf"/>
    <property type="match status" value="1"/>
</dbReference>
<dbReference type="HAMAP" id="MF_00528">
    <property type="entry name" value="Maf"/>
    <property type="match status" value="1"/>
</dbReference>
<dbReference type="EC" id="3.6.1.9" evidence="3"/>
<dbReference type="OrthoDB" id="9807767at2"/>
<evidence type="ECO:0000256" key="2">
    <source>
        <dbReference type="ARBA" id="ARBA00022801"/>
    </source>
</evidence>
<dbReference type="Proteomes" id="UP000237797">
    <property type="component" value="Unassembled WGS sequence"/>
</dbReference>
<dbReference type="PANTHER" id="PTHR43213">
    <property type="entry name" value="BIFUNCTIONAL DTTP/UTP PYROPHOSPHATASE/METHYLTRANSFERASE PROTEIN-RELATED"/>
    <property type="match status" value="1"/>
</dbReference>
<dbReference type="PANTHER" id="PTHR43213:SF5">
    <property type="entry name" value="BIFUNCTIONAL DTTP_UTP PYROPHOSPHATASE_METHYLTRANSFERASE PROTEIN-RELATED"/>
    <property type="match status" value="1"/>
</dbReference>
<feature type="site" description="Important for substrate specificity" evidence="3">
    <location>
        <position position="158"/>
    </location>
</feature>
<keyword evidence="5" id="KW-1185">Reference proteome</keyword>
<dbReference type="CDD" id="cd00555">
    <property type="entry name" value="Maf"/>
    <property type="match status" value="1"/>
</dbReference>
<keyword evidence="3" id="KW-0963">Cytoplasm</keyword>
<comment type="caution">
    <text evidence="4">The sequence shown here is derived from an EMBL/GenBank/DDBJ whole genome shotgun (WGS) entry which is preliminary data.</text>
</comment>
<gene>
    <name evidence="4" type="ORF">CLV97_12558</name>
</gene>
<keyword evidence="3" id="KW-0546">Nucleotide metabolism</keyword>
<protein>
    <recommendedName>
        <fullName evidence="3">dTTP/UTP pyrophosphatase</fullName>
        <shortName evidence="3">dTTPase/UTPase</shortName>
        <ecNumber evidence="3">3.6.1.9</ecNumber>
    </recommendedName>
    <alternativeName>
        <fullName evidence="3">Nucleoside triphosphate pyrophosphatase</fullName>
    </alternativeName>
    <alternativeName>
        <fullName evidence="3">Nucleotide pyrophosphatase</fullName>
        <shortName evidence="3">Nucleotide PPase</shortName>
    </alternativeName>
</protein>
<dbReference type="EMBL" id="PVNE01000025">
    <property type="protein sequence ID" value="PRX39442.1"/>
    <property type="molecule type" value="Genomic_DNA"/>
</dbReference>
<dbReference type="GO" id="GO:0009117">
    <property type="term" value="P:nucleotide metabolic process"/>
    <property type="evidence" value="ECO:0007669"/>
    <property type="project" value="UniProtKB-KW"/>
</dbReference>
<comment type="catalytic activity">
    <reaction evidence="3">
        <text>dTTP + H2O = dTMP + diphosphate + H(+)</text>
        <dbReference type="Rhea" id="RHEA:28534"/>
        <dbReference type="ChEBI" id="CHEBI:15377"/>
        <dbReference type="ChEBI" id="CHEBI:15378"/>
        <dbReference type="ChEBI" id="CHEBI:33019"/>
        <dbReference type="ChEBI" id="CHEBI:37568"/>
        <dbReference type="ChEBI" id="CHEBI:63528"/>
        <dbReference type="EC" id="3.6.1.9"/>
    </reaction>
</comment>
<accession>A0A2T0LBU8</accession>
<feature type="site" description="Important for substrate specificity" evidence="3">
    <location>
        <position position="71"/>
    </location>
</feature>
<dbReference type="Pfam" id="PF02545">
    <property type="entry name" value="Maf"/>
    <property type="match status" value="1"/>
</dbReference>
<dbReference type="InterPro" id="IPR029001">
    <property type="entry name" value="ITPase-like_fam"/>
</dbReference>
<dbReference type="GO" id="GO:0036221">
    <property type="term" value="F:UTP diphosphatase activity"/>
    <property type="evidence" value="ECO:0007669"/>
    <property type="project" value="RHEA"/>
</dbReference>
<keyword evidence="2 3" id="KW-0378">Hydrolase</keyword>
<proteinExistence type="inferred from homology"/>
<comment type="subcellular location">
    <subcellularLocation>
        <location evidence="3">Cytoplasm</location>
    </subcellularLocation>
</comment>
<comment type="similarity">
    <text evidence="3">Belongs to the Maf family. YhdE subfamily.</text>
</comment>
<dbReference type="GO" id="GO:0036218">
    <property type="term" value="F:dTTP diphosphatase activity"/>
    <property type="evidence" value="ECO:0007669"/>
    <property type="project" value="RHEA"/>
</dbReference>
<comment type="function">
    <text evidence="3">Nucleoside triphosphate pyrophosphatase that hydrolyzes dTTP and UTP. May have a dual role in cell division arrest and in preventing the incorporation of modified nucleotides into cellular nucleic acids.</text>
</comment>
<dbReference type="Gene3D" id="3.90.950.10">
    <property type="match status" value="1"/>
</dbReference>
<dbReference type="RefSeq" id="WP_106346134.1">
    <property type="nucleotide sequence ID" value="NZ_PVNE01000025.1"/>
</dbReference>
<evidence type="ECO:0000256" key="1">
    <source>
        <dbReference type="ARBA" id="ARBA00001968"/>
    </source>
</evidence>
<organism evidence="4 5">
    <name type="scientific">Planifilum fimeticola</name>
    <dbReference type="NCBI Taxonomy" id="201975"/>
    <lineage>
        <taxon>Bacteria</taxon>
        <taxon>Bacillati</taxon>
        <taxon>Bacillota</taxon>
        <taxon>Bacilli</taxon>
        <taxon>Bacillales</taxon>
        <taxon>Thermoactinomycetaceae</taxon>
        <taxon>Planifilum</taxon>
    </lineage>
</organism>
<feature type="site" description="Important for substrate specificity" evidence="3">
    <location>
        <position position="13"/>
    </location>
</feature>
<comment type="catalytic activity">
    <reaction evidence="3">
        <text>UTP + H2O = UMP + diphosphate + H(+)</text>
        <dbReference type="Rhea" id="RHEA:29395"/>
        <dbReference type="ChEBI" id="CHEBI:15377"/>
        <dbReference type="ChEBI" id="CHEBI:15378"/>
        <dbReference type="ChEBI" id="CHEBI:33019"/>
        <dbReference type="ChEBI" id="CHEBI:46398"/>
        <dbReference type="ChEBI" id="CHEBI:57865"/>
        <dbReference type="EC" id="3.6.1.9"/>
    </reaction>
</comment>
<feature type="active site" description="Proton acceptor" evidence="3">
    <location>
        <position position="70"/>
    </location>
</feature>
<comment type="cofactor">
    <cofactor evidence="1 3">
        <name>a divalent metal cation</name>
        <dbReference type="ChEBI" id="CHEBI:60240"/>
    </cofactor>
</comment>
<dbReference type="GO" id="GO:0005737">
    <property type="term" value="C:cytoplasm"/>
    <property type="evidence" value="ECO:0007669"/>
    <property type="project" value="UniProtKB-SubCell"/>
</dbReference>
<reference evidence="4 5" key="1">
    <citation type="submission" date="2018-03" db="EMBL/GenBank/DDBJ databases">
        <title>Genomic Encyclopedia of Archaeal and Bacterial Type Strains, Phase II (KMG-II): from individual species to whole genera.</title>
        <authorList>
            <person name="Goeker M."/>
        </authorList>
    </citation>
    <scope>NUCLEOTIDE SEQUENCE [LARGE SCALE GENOMIC DNA]</scope>
    <source>
        <strain evidence="4 5">DSM 44946</strain>
    </source>
</reference>
<dbReference type="AlphaFoldDB" id="A0A2T0LBU8"/>
<dbReference type="InterPro" id="IPR003697">
    <property type="entry name" value="Maf-like"/>
</dbReference>
<sequence>MQPELVLASRSPRRREILSRLGLSFSVQPGEVDEAGVTGKDPAELVERLALSKALDVAGSRERALVIGADTIVVLGGEVLGKPADSAEAVAMLERLQGRTHQVYSGLAVVEVEAGSTVRKAVGHRVTEVTMRPVDREEIEWYVGTGEPLDKAGAYGIQGLGVLLVDRIEGCYTNVVGMSVPLLLQLTKQLGYALVRDFRLPDDEA</sequence>
<evidence type="ECO:0000256" key="3">
    <source>
        <dbReference type="HAMAP-Rule" id="MF_00528"/>
    </source>
</evidence>
<dbReference type="SUPFAM" id="SSF52972">
    <property type="entry name" value="ITPase-like"/>
    <property type="match status" value="1"/>
</dbReference>
<comment type="caution">
    <text evidence="3">Lacks conserved residue(s) required for the propagation of feature annotation.</text>
</comment>
<evidence type="ECO:0000313" key="4">
    <source>
        <dbReference type="EMBL" id="PRX39442.1"/>
    </source>
</evidence>